<keyword evidence="3" id="KW-1185">Reference proteome</keyword>
<dbReference type="EMBL" id="RCZC01000002">
    <property type="protein sequence ID" value="TPG55338.1"/>
    <property type="molecule type" value="Genomic_DNA"/>
</dbReference>
<feature type="chain" id="PRO_5021505798" description="DUF2490 domain-containing protein" evidence="1">
    <location>
        <begin position="26"/>
        <end position="216"/>
    </location>
</feature>
<dbReference type="OrthoDB" id="7551090at2"/>
<reference evidence="2 3" key="1">
    <citation type="journal article" date="2019" name="Environ. Microbiol.">
        <title>Species interactions and distinct microbial communities in high Arctic permafrost affected cryosols are associated with the CH4 and CO2 gas fluxes.</title>
        <authorList>
            <person name="Altshuler I."/>
            <person name="Hamel J."/>
            <person name="Turney S."/>
            <person name="Magnuson E."/>
            <person name="Levesque R."/>
            <person name="Greer C."/>
            <person name="Whyte L.G."/>
        </authorList>
    </citation>
    <scope>NUCLEOTIDE SEQUENCE [LARGE SCALE GENOMIC DNA]</scope>
    <source>
        <strain evidence="2 3">E6.1</strain>
    </source>
</reference>
<dbReference type="AlphaFoldDB" id="A0A502G0H3"/>
<dbReference type="RefSeq" id="WP_140849971.1">
    <property type="nucleotide sequence ID" value="NZ_RCZC01000002.1"/>
</dbReference>
<evidence type="ECO:0000313" key="2">
    <source>
        <dbReference type="EMBL" id="TPG55338.1"/>
    </source>
</evidence>
<evidence type="ECO:0008006" key="4">
    <source>
        <dbReference type="Google" id="ProtNLM"/>
    </source>
</evidence>
<evidence type="ECO:0000256" key="1">
    <source>
        <dbReference type="SAM" id="SignalP"/>
    </source>
</evidence>
<sequence length="216" mass="22789">MRRKSLQSCCVTILLSGVAPGLANAAEFESHIVSLEDPASAVDPTVPRGTTASALVSLSPHIETGAQPAVSYDLRLARGYQANAVKTLKQNLRARGTGMKDAYAHGDRGLRVSVGSSYHMRYRASDVGPGAAAGRAALMRLPVGAVNLRDGYENYAPVAMVGYDAALSDRMKIGVEGGMMVGRSTAMYADETVPGLRDDSHSARNPVADLVMTYAF</sequence>
<feature type="signal peptide" evidence="1">
    <location>
        <begin position="1"/>
        <end position="25"/>
    </location>
</feature>
<evidence type="ECO:0000313" key="3">
    <source>
        <dbReference type="Proteomes" id="UP000319931"/>
    </source>
</evidence>
<name>A0A502G0H3_9SPHN</name>
<proteinExistence type="predicted"/>
<comment type="caution">
    <text evidence="2">The sequence shown here is derived from an EMBL/GenBank/DDBJ whole genome shotgun (WGS) entry which is preliminary data.</text>
</comment>
<organism evidence="2 3">
    <name type="scientific">Sphingomonas glacialis</name>
    <dbReference type="NCBI Taxonomy" id="658225"/>
    <lineage>
        <taxon>Bacteria</taxon>
        <taxon>Pseudomonadati</taxon>
        <taxon>Pseudomonadota</taxon>
        <taxon>Alphaproteobacteria</taxon>
        <taxon>Sphingomonadales</taxon>
        <taxon>Sphingomonadaceae</taxon>
        <taxon>Sphingomonas</taxon>
    </lineage>
</organism>
<accession>A0A502G0H3</accession>
<protein>
    <recommendedName>
        <fullName evidence="4">DUF2490 domain-containing protein</fullName>
    </recommendedName>
</protein>
<dbReference type="Proteomes" id="UP000319931">
    <property type="component" value="Unassembled WGS sequence"/>
</dbReference>
<gene>
    <name evidence="2" type="ORF">EAH76_09485</name>
</gene>
<keyword evidence="1" id="KW-0732">Signal</keyword>